<dbReference type="PANTHER" id="PTHR42852">
    <property type="entry name" value="THIOL:DISULFIDE INTERCHANGE PROTEIN DSBE"/>
    <property type="match status" value="1"/>
</dbReference>
<evidence type="ECO:0000256" key="4">
    <source>
        <dbReference type="ARBA" id="ARBA00023284"/>
    </source>
</evidence>
<dbReference type="CDD" id="cd02966">
    <property type="entry name" value="TlpA_like_family"/>
    <property type="match status" value="1"/>
</dbReference>
<protein>
    <submittedName>
        <fullName evidence="6">TlpA disulfide reductase family protein</fullName>
    </submittedName>
</protein>
<evidence type="ECO:0000313" key="7">
    <source>
        <dbReference type="Proteomes" id="UP001225933"/>
    </source>
</evidence>
<gene>
    <name evidence="6" type="ORF">QX233_15330</name>
</gene>
<dbReference type="PANTHER" id="PTHR42852:SF6">
    <property type="entry name" value="THIOL:DISULFIDE INTERCHANGE PROTEIN DSBE"/>
    <property type="match status" value="1"/>
</dbReference>
<dbReference type="PROSITE" id="PS51352">
    <property type="entry name" value="THIOREDOXIN_2"/>
    <property type="match status" value="1"/>
</dbReference>
<evidence type="ECO:0000256" key="1">
    <source>
        <dbReference type="ARBA" id="ARBA00004196"/>
    </source>
</evidence>
<keyword evidence="3" id="KW-1015">Disulfide bond</keyword>
<keyword evidence="2" id="KW-0201">Cytochrome c-type biogenesis</keyword>
<dbReference type="GO" id="GO:0030313">
    <property type="term" value="C:cell envelope"/>
    <property type="evidence" value="ECO:0007669"/>
    <property type="project" value="UniProtKB-SubCell"/>
</dbReference>
<dbReference type="GO" id="GO:0017004">
    <property type="term" value="P:cytochrome complex assembly"/>
    <property type="evidence" value="ECO:0007669"/>
    <property type="project" value="UniProtKB-KW"/>
</dbReference>
<reference evidence="6" key="1">
    <citation type="submission" date="2023-06" db="EMBL/GenBank/DDBJ databases">
        <title>Two Chryseobacterium gambrini strains from China.</title>
        <authorList>
            <person name="Zeng J."/>
            <person name="Wu Y."/>
        </authorList>
    </citation>
    <scope>NUCLEOTIDE SEQUENCE</scope>
    <source>
        <strain evidence="6">SQ219</strain>
    </source>
</reference>
<accession>A0AAJ1R4K0</accession>
<evidence type="ECO:0000256" key="2">
    <source>
        <dbReference type="ARBA" id="ARBA00022748"/>
    </source>
</evidence>
<dbReference type="AlphaFoldDB" id="A0AAJ1R4K0"/>
<dbReference type="Proteomes" id="UP001225933">
    <property type="component" value="Unassembled WGS sequence"/>
</dbReference>
<name>A0AAJ1R4K0_9FLAO</name>
<comment type="subcellular location">
    <subcellularLocation>
        <location evidence="1">Cell envelope</location>
    </subcellularLocation>
</comment>
<organism evidence="6 7">
    <name type="scientific">Chryseobacterium gambrini</name>
    <dbReference type="NCBI Taxonomy" id="373672"/>
    <lineage>
        <taxon>Bacteria</taxon>
        <taxon>Pseudomonadati</taxon>
        <taxon>Bacteroidota</taxon>
        <taxon>Flavobacteriia</taxon>
        <taxon>Flavobacteriales</taxon>
        <taxon>Weeksellaceae</taxon>
        <taxon>Chryseobacterium group</taxon>
        <taxon>Chryseobacterium</taxon>
    </lineage>
</organism>
<proteinExistence type="predicted"/>
<keyword evidence="4" id="KW-0676">Redox-active center</keyword>
<dbReference type="InterPro" id="IPR012336">
    <property type="entry name" value="Thioredoxin-like_fold"/>
</dbReference>
<evidence type="ECO:0000259" key="5">
    <source>
        <dbReference type="PROSITE" id="PS51352"/>
    </source>
</evidence>
<dbReference type="EMBL" id="JAUHGV010000020">
    <property type="protein sequence ID" value="MDN4013845.1"/>
    <property type="molecule type" value="Genomic_DNA"/>
</dbReference>
<dbReference type="Gene3D" id="3.40.30.10">
    <property type="entry name" value="Glutaredoxin"/>
    <property type="match status" value="1"/>
</dbReference>
<evidence type="ECO:0000313" key="6">
    <source>
        <dbReference type="EMBL" id="MDN4013845.1"/>
    </source>
</evidence>
<dbReference type="InterPro" id="IPR017937">
    <property type="entry name" value="Thioredoxin_CS"/>
</dbReference>
<dbReference type="SUPFAM" id="SSF52833">
    <property type="entry name" value="Thioredoxin-like"/>
    <property type="match status" value="1"/>
</dbReference>
<dbReference type="InterPro" id="IPR050553">
    <property type="entry name" value="Thioredoxin_ResA/DsbE_sf"/>
</dbReference>
<evidence type="ECO:0000256" key="3">
    <source>
        <dbReference type="ARBA" id="ARBA00023157"/>
    </source>
</evidence>
<sequence length="475" mass="55514">MELDVLMIVVAMDMDIKKYRKSLLLFLLLLLVFVNCQKKDTKNINKVENALRIDTLNLITNVSFYDTGTFALNTLVNNRNFNFSISGTKKNVRESKEIALTKPTVFESYALVNGKTRVQRYLVFSKNDTLTFEFRKNGSVYTGNKKNAILNTLISDNTIYSIEEPDNSVNYIQSLKKKYDNNLAIIKQDSINYTDFQYKTINDYLEIYFYNKLFNVDFSKITNQKVIEELDKYFDIVNSNILILNRLNAVQNKSLIINLLRYISFKNKNHHLIDNLQFLDKKLFKTEALDGFLLDYMENDNTLSKNDIDIMKKYIRESSLKKATEKSKGKVLSKNILNSTIKDAKLNEVAIKNILSVKNEKLILVDLWATWCVPCLKEIPNWKIAQKKYSDKIKFIRISIDNDQKKWSVFLKKDTNDESNYIISNSSHPFIKYFEISSIPRFLLFNNNFEVISDDFDRPSDNNFDIKLKAILDEN</sequence>
<feature type="domain" description="Thioredoxin" evidence="5">
    <location>
        <begin position="326"/>
        <end position="475"/>
    </location>
</feature>
<dbReference type="PROSITE" id="PS00194">
    <property type="entry name" value="THIOREDOXIN_1"/>
    <property type="match status" value="1"/>
</dbReference>
<dbReference type="Pfam" id="PF13905">
    <property type="entry name" value="Thioredoxin_8"/>
    <property type="match status" value="1"/>
</dbReference>
<dbReference type="InterPro" id="IPR013766">
    <property type="entry name" value="Thioredoxin_domain"/>
</dbReference>
<dbReference type="RefSeq" id="WP_250902088.1">
    <property type="nucleotide sequence ID" value="NZ_JAUHGV010000020.1"/>
</dbReference>
<dbReference type="InterPro" id="IPR036249">
    <property type="entry name" value="Thioredoxin-like_sf"/>
</dbReference>
<comment type="caution">
    <text evidence="6">The sequence shown here is derived from an EMBL/GenBank/DDBJ whole genome shotgun (WGS) entry which is preliminary data.</text>
</comment>